<keyword evidence="10" id="KW-1185">Reference proteome</keyword>
<evidence type="ECO:0000313" key="9">
    <source>
        <dbReference type="EMBL" id="KAH0888043.1"/>
    </source>
</evidence>
<keyword evidence="2" id="KW-0999">Mitochondrion inner membrane</keyword>
<dbReference type="Gene3D" id="2.10.109.10">
    <property type="entry name" value="Umud Fragment, subunit A"/>
    <property type="match status" value="1"/>
</dbReference>
<evidence type="ECO:0000256" key="1">
    <source>
        <dbReference type="ARBA" id="ARBA00004273"/>
    </source>
</evidence>
<dbReference type="PROSITE" id="PS00761">
    <property type="entry name" value="SPASE_I_3"/>
    <property type="match status" value="1"/>
</dbReference>
<dbReference type="InterPro" id="IPR052064">
    <property type="entry name" value="Mito_IMP1_subunit"/>
</dbReference>
<gene>
    <name evidence="9" type="ORF">HID58_050472</name>
</gene>
<keyword evidence="7" id="KW-1133">Transmembrane helix</keyword>
<feature type="transmembrane region" description="Helical" evidence="7">
    <location>
        <begin position="490"/>
        <end position="516"/>
    </location>
</feature>
<comment type="caution">
    <text evidence="9">The sequence shown here is derived from an EMBL/GenBank/DDBJ whole genome shotgun (WGS) entry which is preliminary data.</text>
</comment>
<dbReference type="CDD" id="cd06530">
    <property type="entry name" value="S26_SPase_I"/>
    <property type="match status" value="1"/>
</dbReference>
<dbReference type="PRINTS" id="PR00727">
    <property type="entry name" value="LEADERPTASE"/>
</dbReference>
<dbReference type="EMBL" id="JAGKQM010000013">
    <property type="protein sequence ID" value="KAH0888043.1"/>
    <property type="molecule type" value="Genomic_DNA"/>
</dbReference>
<evidence type="ECO:0000256" key="3">
    <source>
        <dbReference type="ARBA" id="ARBA00022801"/>
    </source>
</evidence>
<evidence type="ECO:0000256" key="6">
    <source>
        <dbReference type="ARBA" id="ARBA00038445"/>
    </source>
</evidence>
<keyword evidence="3" id="KW-0378">Hydrolase</keyword>
<dbReference type="SUPFAM" id="SSF51306">
    <property type="entry name" value="LexA/Signal peptidase"/>
    <property type="match status" value="1"/>
</dbReference>
<feature type="domain" description="Peptidase S26" evidence="8">
    <location>
        <begin position="643"/>
        <end position="683"/>
    </location>
</feature>
<name>A0ABQ8A6N7_BRANA</name>
<keyword evidence="4" id="KW-0496">Mitochondrion</keyword>
<dbReference type="PANTHER" id="PTHR12383">
    <property type="entry name" value="PROTEASE FAMILY S26 MITOCHONDRIAL INNER MEMBRANE PROTEASE-RELATED"/>
    <property type="match status" value="1"/>
</dbReference>
<evidence type="ECO:0000259" key="8">
    <source>
        <dbReference type="Pfam" id="PF10502"/>
    </source>
</evidence>
<organism evidence="9 10">
    <name type="scientific">Brassica napus</name>
    <name type="common">Rape</name>
    <dbReference type="NCBI Taxonomy" id="3708"/>
    <lineage>
        <taxon>Eukaryota</taxon>
        <taxon>Viridiplantae</taxon>
        <taxon>Streptophyta</taxon>
        <taxon>Embryophyta</taxon>
        <taxon>Tracheophyta</taxon>
        <taxon>Spermatophyta</taxon>
        <taxon>Magnoliopsida</taxon>
        <taxon>eudicotyledons</taxon>
        <taxon>Gunneridae</taxon>
        <taxon>Pentapetalae</taxon>
        <taxon>rosids</taxon>
        <taxon>malvids</taxon>
        <taxon>Brassicales</taxon>
        <taxon>Brassicaceae</taxon>
        <taxon>Brassiceae</taxon>
        <taxon>Brassica</taxon>
    </lineage>
</organism>
<comment type="similarity">
    <text evidence="6">Belongs to the peptidase S26 family. IMP1 subfamily.</text>
</comment>
<evidence type="ECO:0000256" key="5">
    <source>
        <dbReference type="ARBA" id="ARBA00023136"/>
    </source>
</evidence>
<dbReference type="Proteomes" id="UP000824890">
    <property type="component" value="Unassembled WGS sequence"/>
</dbReference>
<dbReference type="PANTHER" id="PTHR12383:SF16">
    <property type="entry name" value="MITOCHONDRIAL INNER MEMBRANE PROTEASE SUBUNIT 1"/>
    <property type="match status" value="1"/>
</dbReference>
<evidence type="ECO:0000313" key="10">
    <source>
        <dbReference type="Proteomes" id="UP000824890"/>
    </source>
</evidence>
<proteinExistence type="inferred from homology"/>
<keyword evidence="5 7" id="KW-0472">Membrane</keyword>
<keyword evidence="7" id="KW-0812">Transmembrane</keyword>
<dbReference type="InterPro" id="IPR000223">
    <property type="entry name" value="Pept_S26A_signal_pept_1"/>
</dbReference>
<sequence length="740" mass="81216">MVNVEANESSRVRPSFKTLSETKPEAPLVILLPDAGGGLASRRRYCYSSFLATCYSSSFVCRFSSSVIVISEKSDFSSFVSVCSSSPMVSGSADLRVTSNFGSKLIWFVARGQTGSSSPSSRFILLTRRVAYSAVASINAPLVVTANSTTTFLATVLLSVSSRSTKPEDEFTSYVPSVVLDATPPHHNTSDYRNHGQSQLCSLKSFVLLRLFPIFPTFTSSQCGFARLSRYYVTVASPSHYAVSSIDGSSQSELAKSTSYSITYASSSHYAISNIDGSSQCQLHDFQTGAAIINGGSRMSCSSRTLTHRVFTGVLRPLFFRSRISPPAEGLTTSCRLLHMTPLPPLSLVRLVSPSSPIYTARSPSVQATTIDPQAVVTTFIFRLERLSTFSGELLESSPRLPQVHVPYYASSKWTASFWVCSPTPMAFDSPSLLPGVSMEGQTTPLPPTIQASSETWFKCSQNPLIGFFKVDFDVCAFLRMQALGLQVKFLFGSLLSLATSIFHLVLVIFVYRLIVEDLSGCNRLKMRWLRYLNQWRGTAKEAFDQVSIVAKFLCLLHVTDRYIISSTHVQGPSMLPTLNLTGDVILAEHVSHRFGKIGLGDVALVRSPTDPMKMVTKRVLGLEGHRLSFYADPLVGDDSVNVVVPKGHVWIQGDNVHASTDSRNFGPVPYNIIEGKALLRVWPPRCFGSLSKMCQEIIASAILFILVLKSDKHFCSVSLLAILEEAMDLKLGLYMKLYI</sequence>
<dbReference type="Pfam" id="PF10502">
    <property type="entry name" value="Peptidase_S26"/>
    <property type="match status" value="2"/>
</dbReference>
<evidence type="ECO:0000256" key="4">
    <source>
        <dbReference type="ARBA" id="ARBA00023128"/>
    </source>
</evidence>
<dbReference type="InterPro" id="IPR019758">
    <property type="entry name" value="Pept_S26A_signal_pept_1_CS"/>
</dbReference>
<reference evidence="9 10" key="1">
    <citation type="submission" date="2021-05" db="EMBL/GenBank/DDBJ databases">
        <title>Genome Assembly of Synthetic Allotetraploid Brassica napus Reveals Homoeologous Exchanges between Subgenomes.</title>
        <authorList>
            <person name="Davis J.T."/>
        </authorList>
    </citation>
    <scope>NUCLEOTIDE SEQUENCE [LARGE SCALE GENOMIC DNA]</scope>
    <source>
        <strain evidence="10">cv. Da-Ae</strain>
        <tissue evidence="9">Seedling</tissue>
    </source>
</reference>
<accession>A0ABQ8A6N7</accession>
<dbReference type="InterPro" id="IPR036286">
    <property type="entry name" value="LexA/Signal_pep-like_sf"/>
</dbReference>
<evidence type="ECO:0000256" key="7">
    <source>
        <dbReference type="SAM" id="Phobius"/>
    </source>
</evidence>
<dbReference type="InterPro" id="IPR019533">
    <property type="entry name" value="Peptidase_S26"/>
</dbReference>
<protein>
    <recommendedName>
        <fullName evidence="8">Peptidase S26 domain-containing protein</fullName>
    </recommendedName>
</protein>
<feature type="domain" description="Peptidase S26" evidence="8">
    <location>
        <begin position="549"/>
        <end position="638"/>
    </location>
</feature>
<comment type="subcellular location">
    <subcellularLocation>
        <location evidence="1">Mitochondrion inner membrane</location>
    </subcellularLocation>
</comment>
<evidence type="ECO:0000256" key="2">
    <source>
        <dbReference type="ARBA" id="ARBA00022792"/>
    </source>
</evidence>